<accession>A0A839V576</accession>
<feature type="domain" description="IstB-like ATP-binding" evidence="1">
    <location>
        <begin position="3"/>
        <end position="72"/>
    </location>
</feature>
<dbReference type="AlphaFoldDB" id="A0A839V576"/>
<comment type="caution">
    <text evidence="2">The sequence shown here is derived from an EMBL/GenBank/DDBJ whole genome shotgun (WGS) entry which is preliminary data.</text>
</comment>
<dbReference type="Pfam" id="PF01695">
    <property type="entry name" value="IstB_IS21"/>
    <property type="match status" value="1"/>
</dbReference>
<sequence>MVTSRLPLARELDGFSFVGTPINEVLVRDVATGAFLATQRNVVPVGGTGSRETHLSIAIARNCNRRSARVRVLQHHGPSEPD</sequence>
<evidence type="ECO:0000259" key="1">
    <source>
        <dbReference type="Pfam" id="PF01695"/>
    </source>
</evidence>
<dbReference type="GO" id="GO:0005524">
    <property type="term" value="F:ATP binding"/>
    <property type="evidence" value="ECO:0007669"/>
    <property type="project" value="InterPro"/>
</dbReference>
<evidence type="ECO:0000313" key="3">
    <source>
        <dbReference type="Proteomes" id="UP000557688"/>
    </source>
</evidence>
<dbReference type="Proteomes" id="UP000557688">
    <property type="component" value="Unassembled WGS sequence"/>
</dbReference>
<proteinExistence type="predicted"/>
<dbReference type="EMBL" id="JACHXV010000047">
    <property type="protein sequence ID" value="MBB3175564.1"/>
    <property type="molecule type" value="Genomic_DNA"/>
</dbReference>
<protein>
    <submittedName>
        <fullName evidence="2">DNA replication protein DnaC</fullName>
    </submittedName>
</protein>
<keyword evidence="3" id="KW-1185">Reference proteome</keyword>
<evidence type="ECO:0000313" key="2">
    <source>
        <dbReference type="EMBL" id="MBB3175564.1"/>
    </source>
</evidence>
<organism evidence="2 3">
    <name type="scientific">Endobacter medicaginis</name>
    <dbReference type="NCBI Taxonomy" id="1181271"/>
    <lineage>
        <taxon>Bacteria</taxon>
        <taxon>Pseudomonadati</taxon>
        <taxon>Pseudomonadota</taxon>
        <taxon>Alphaproteobacteria</taxon>
        <taxon>Acetobacterales</taxon>
        <taxon>Acetobacteraceae</taxon>
        <taxon>Endobacter</taxon>
    </lineage>
</organism>
<gene>
    <name evidence="2" type="ORF">FHR90_003425</name>
</gene>
<dbReference type="InterPro" id="IPR002611">
    <property type="entry name" value="IstB_ATP-bd"/>
</dbReference>
<name>A0A839V576_9PROT</name>
<reference evidence="2 3" key="1">
    <citation type="submission" date="2020-08" db="EMBL/GenBank/DDBJ databases">
        <title>Genomic Encyclopedia of Type Strains, Phase III (KMG-III): the genomes of soil and plant-associated and newly described type strains.</title>
        <authorList>
            <person name="Whitman W."/>
        </authorList>
    </citation>
    <scope>NUCLEOTIDE SEQUENCE [LARGE SCALE GENOMIC DNA]</scope>
    <source>
        <strain evidence="2 3">CECT 8088</strain>
    </source>
</reference>